<dbReference type="PANTHER" id="PTHR12771">
    <property type="entry name" value="ENGULFMENT AND CELL MOTILITY"/>
    <property type="match status" value="1"/>
</dbReference>
<protein>
    <submittedName>
        <fullName evidence="2">ELMO domain-containing protein C</fullName>
    </submittedName>
</protein>
<dbReference type="OrthoDB" id="67155at2759"/>
<dbReference type="PANTHER" id="PTHR12771:SF49">
    <property type="entry name" value="ELMO_CED-12 FAMILY PROTEIN"/>
    <property type="match status" value="1"/>
</dbReference>
<dbReference type="InterPro" id="IPR050868">
    <property type="entry name" value="ELMO_domain-containing"/>
</dbReference>
<comment type="caution">
    <text evidence="2">The sequence shown here is derived from an EMBL/GenBank/DDBJ whole genome shotgun (WGS) entry which is preliminary data.</text>
</comment>
<dbReference type="PROSITE" id="PS51335">
    <property type="entry name" value="ELMO"/>
    <property type="match status" value="1"/>
</dbReference>
<dbReference type="STRING" id="35608.A0A2U1PVY4"/>
<gene>
    <name evidence="2" type="ORF">CTI12_AA105410</name>
</gene>
<proteinExistence type="predicted"/>
<keyword evidence="3" id="KW-1185">Reference proteome</keyword>
<dbReference type="EMBL" id="PKPP01000670">
    <property type="protein sequence ID" value="PWA89929.1"/>
    <property type="molecule type" value="Genomic_DNA"/>
</dbReference>
<accession>A0A2U1PVY4</accession>
<evidence type="ECO:0000259" key="1">
    <source>
        <dbReference type="PROSITE" id="PS51335"/>
    </source>
</evidence>
<name>A0A2U1PVY4_ARTAN</name>
<evidence type="ECO:0000313" key="2">
    <source>
        <dbReference type="EMBL" id="PWA89929.1"/>
    </source>
</evidence>
<dbReference type="AlphaFoldDB" id="A0A2U1PVY4"/>
<feature type="domain" description="ELMO" evidence="1">
    <location>
        <begin position="84"/>
        <end position="214"/>
    </location>
</feature>
<sequence>MLSVLRWKFYARRKELYDNGIVSHEPDPATCCAHTWMRKGLPCVCFQKKGSYARICMNVTPLQEERLTRLKNRTKVYFDSTRLEHQEALSVLWSATFPDQKLDGLISEQWKNMGWQGKDPSTDFRGAGFISLENLLFFAKTFSISFQHLIRKQGARGAAWEYPFAVAGLNITFMLVKMLDLDATKPRTLVSAVFVHLLSGKDRKMQATWSLTKY</sequence>
<reference evidence="2 3" key="1">
    <citation type="journal article" date="2018" name="Mol. Plant">
        <title>The genome of Artemisia annua provides insight into the evolution of Asteraceae family and artemisinin biosynthesis.</title>
        <authorList>
            <person name="Shen Q."/>
            <person name="Zhang L."/>
            <person name="Liao Z."/>
            <person name="Wang S."/>
            <person name="Yan T."/>
            <person name="Shi P."/>
            <person name="Liu M."/>
            <person name="Fu X."/>
            <person name="Pan Q."/>
            <person name="Wang Y."/>
            <person name="Lv Z."/>
            <person name="Lu X."/>
            <person name="Zhang F."/>
            <person name="Jiang W."/>
            <person name="Ma Y."/>
            <person name="Chen M."/>
            <person name="Hao X."/>
            <person name="Li L."/>
            <person name="Tang Y."/>
            <person name="Lv G."/>
            <person name="Zhou Y."/>
            <person name="Sun X."/>
            <person name="Brodelius P.E."/>
            <person name="Rose J.K.C."/>
            <person name="Tang K."/>
        </authorList>
    </citation>
    <scope>NUCLEOTIDE SEQUENCE [LARGE SCALE GENOMIC DNA]</scope>
    <source>
        <strain evidence="3">cv. Huhao1</strain>
        <tissue evidence="2">Leaf</tissue>
    </source>
</reference>
<organism evidence="2 3">
    <name type="scientific">Artemisia annua</name>
    <name type="common">Sweet wormwood</name>
    <dbReference type="NCBI Taxonomy" id="35608"/>
    <lineage>
        <taxon>Eukaryota</taxon>
        <taxon>Viridiplantae</taxon>
        <taxon>Streptophyta</taxon>
        <taxon>Embryophyta</taxon>
        <taxon>Tracheophyta</taxon>
        <taxon>Spermatophyta</taxon>
        <taxon>Magnoliopsida</taxon>
        <taxon>eudicotyledons</taxon>
        <taxon>Gunneridae</taxon>
        <taxon>Pentapetalae</taxon>
        <taxon>asterids</taxon>
        <taxon>campanulids</taxon>
        <taxon>Asterales</taxon>
        <taxon>Asteraceae</taxon>
        <taxon>Asteroideae</taxon>
        <taxon>Anthemideae</taxon>
        <taxon>Artemisiinae</taxon>
        <taxon>Artemisia</taxon>
    </lineage>
</organism>
<dbReference type="Proteomes" id="UP000245207">
    <property type="component" value="Unassembled WGS sequence"/>
</dbReference>
<dbReference type="Pfam" id="PF04727">
    <property type="entry name" value="ELMO_CED12"/>
    <property type="match status" value="1"/>
</dbReference>
<dbReference type="InterPro" id="IPR006816">
    <property type="entry name" value="ELMO_dom"/>
</dbReference>
<evidence type="ECO:0000313" key="3">
    <source>
        <dbReference type="Proteomes" id="UP000245207"/>
    </source>
</evidence>